<name>A0A9D5HEQ1_9LILI</name>
<dbReference type="PANTHER" id="PTHR43689">
    <property type="entry name" value="HYDROLASE"/>
    <property type="match status" value="1"/>
</dbReference>
<reference evidence="2" key="1">
    <citation type="submission" date="2021-03" db="EMBL/GenBank/DDBJ databases">
        <authorList>
            <person name="Li Z."/>
            <person name="Yang C."/>
        </authorList>
    </citation>
    <scope>NUCLEOTIDE SEQUENCE</scope>
    <source>
        <strain evidence="2">Dzin_1.0</strain>
        <tissue evidence="2">Leaf</tissue>
    </source>
</reference>
<dbReference type="EMBL" id="JAGGNH010000004">
    <property type="protein sequence ID" value="KAJ0973819.1"/>
    <property type="molecule type" value="Genomic_DNA"/>
</dbReference>
<gene>
    <name evidence="2" type="ORF">J5N97_015784</name>
</gene>
<protein>
    <recommendedName>
        <fullName evidence="1">AB hydrolase-1 domain-containing protein</fullName>
    </recommendedName>
</protein>
<keyword evidence="3" id="KW-1185">Reference proteome</keyword>
<dbReference type="Proteomes" id="UP001085076">
    <property type="component" value="Miscellaneous, Linkage group lg04"/>
</dbReference>
<sequence length="196" mass="21710">MRNDNASKAHCSDLHHGHHRCSGCFQPSKAGQDVHVVEVYSGIKQQVKDLGLISDDQIPVKVGFSETSIMSSCVKPIQKKGLEPIVLLHGFDSSCLEWRYTYPLLENAGLETWAVDVLGWGFSDLEPRPACSVGAKREHLYQLWRSYIDRPMVLVGPSLGAAVSIDFAANHPEAVCFSLRKFLCSLFRGIDLKVLA</sequence>
<accession>A0A9D5HEQ1</accession>
<dbReference type="InterPro" id="IPR000073">
    <property type="entry name" value="AB_hydrolase_1"/>
</dbReference>
<evidence type="ECO:0000259" key="1">
    <source>
        <dbReference type="Pfam" id="PF00561"/>
    </source>
</evidence>
<dbReference type="PANTHER" id="PTHR43689:SF8">
    <property type="entry name" value="ALPHA_BETA-HYDROLASES SUPERFAMILY PROTEIN"/>
    <property type="match status" value="1"/>
</dbReference>
<comment type="caution">
    <text evidence="2">The sequence shown here is derived from an EMBL/GenBank/DDBJ whole genome shotgun (WGS) entry which is preliminary data.</text>
</comment>
<dbReference type="OrthoDB" id="6431331at2759"/>
<evidence type="ECO:0000313" key="2">
    <source>
        <dbReference type="EMBL" id="KAJ0973819.1"/>
    </source>
</evidence>
<dbReference type="AlphaFoldDB" id="A0A9D5HEQ1"/>
<dbReference type="Gene3D" id="3.40.50.1820">
    <property type="entry name" value="alpha/beta hydrolase"/>
    <property type="match status" value="1"/>
</dbReference>
<dbReference type="InterPro" id="IPR029058">
    <property type="entry name" value="AB_hydrolase_fold"/>
</dbReference>
<evidence type="ECO:0000313" key="3">
    <source>
        <dbReference type="Proteomes" id="UP001085076"/>
    </source>
</evidence>
<feature type="domain" description="AB hydrolase-1" evidence="1">
    <location>
        <begin position="84"/>
        <end position="175"/>
    </location>
</feature>
<dbReference type="SUPFAM" id="SSF53474">
    <property type="entry name" value="alpha/beta-Hydrolases"/>
    <property type="match status" value="1"/>
</dbReference>
<proteinExistence type="predicted"/>
<organism evidence="2 3">
    <name type="scientific">Dioscorea zingiberensis</name>
    <dbReference type="NCBI Taxonomy" id="325984"/>
    <lineage>
        <taxon>Eukaryota</taxon>
        <taxon>Viridiplantae</taxon>
        <taxon>Streptophyta</taxon>
        <taxon>Embryophyta</taxon>
        <taxon>Tracheophyta</taxon>
        <taxon>Spermatophyta</taxon>
        <taxon>Magnoliopsida</taxon>
        <taxon>Liliopsida</taxon>
        <taxon>Dioscoreales</taxon>
        <taxon>Dioscoreaceae</taxon>
        <taxon>Dioscorea</taxon>
    </lineage>
</organism>
<reference evidence="2" key="2">
    <citation type="journal article" date="2022" name="Hortic Res">
        <title>The genome of Dioscorea zingiberensis sheds light on the biosynthesis, origin and evolution of the medicinally important diosgenin saponins.</title>
        <authorList>
            <person name="Li Y."/>
            <person name="Tan C."/>
            <person name="Li Z."/>
            <person name="Guo J."/>
            <person name="Li S."/>
            <person name="Chen X."/>
            <person name="Wang C."/>
            <person name="Dai X."/>
            <person name="Yang H."/>
            <person name="Song W."/>
            <person name="Hou L."/>
            <person name="Xu J."/>
            <person name="Tong Z."/>
            <person name="Xu A."/>
            <person name="Yuan X."/>
            <person name="Wang W."/>
            <person name="Yang Q."/>
            <person name="Chen L."/>
            <person name="Sun Z."/>
            <person name="Wang K."/>
            <person name="Pan B."/>
            <person name="Chen J."/>
            <person name="Bao Y."/>
            <person name="Liu F."/>
            <person name="Qi X."/>
            <person name="Gang D.R."/>
            <person name="Wen J."/>
            <person name="Li J."/>
        </authorList>
    </citation>
    <scope>NUCLEOTIDE SEQUENCE</scope>
    <source>
        <strain evidence="2">Dzin_1.0</strain>
    </source>
</reference>
<dbReference type="Pfam" id="PF00561">
    <property type="entry name" value="Abhydrolase_1"/>
    <property type="match status" value="1"/>
</dbReference>